<evidence type="ECO:0000313" key="3">
    <source>
        <dbReference type="EMBL" id="EMS68136.1"/>
    </source>
</evidence>
<reference evidence="3" key="1">
    <citation type="journal article" date="2013" name="Nature">
        <title>Draft genome of the wheat A-genome progenitor Triticum urartu.</title>
        <authorList>
            <person name="Ling H.Q."/>
            <person name="Zhao S."/>
            <person name="Liu D."/>
            <person name="Wang J."/>
            <person name="Sun H."/>
            <person name="Zhang C."/>
            <person name="Fan H."/>
            <person name="Li D."/>
            <person name="Dong L."/>
            <person name="Tao Y."/>
            <person name="Gao C."/>
            <person name="Wu H."/>
            <person name="Li Y."/>
            <person name="Cui Y."/>
            <person name="Guo X."/>
            <person name="Zheng S."/>
            <person name="Wang B."/>
            <person name="Yu K."/>
            <person name="Liang Q."/>
            <person name="Yang W."/>
            <person name="Lou X."/>
            <person name="Chen J."/>
            <person name="Feng M."/>
            <person name="Jian J."/>
            <person name="Zhang X."/>
            <person name="Luo G."/>
            <person name="Jiang Y."/>
            <person name="Liu J."/>
            <person name="Wang Z."/>
            <person name="Sha Y."/>
            <person name="Zhang B."/>
            <person name="Wu H."/>
            <person name="Tang D."/>
            <person name="Shen Q."/>
            <person name="Xue P."/>
            <person name="Zou S."/>
            <person name="Wang X."/>
            <person name="Liu X."/>
            <person name="Wang F."/>
            <person name="Yang Y."/>
            <person name="An X."/>
            <person name="Dong Z."/>
            <person name="Zhang K."/>
            <person name="Zhang X."/>
            <person name="Luo M.C."/>
            <person name="Dvorak J."/>
            <person name="Tong Y."/>
            <person name="Wang J."/>
            <person name="Yang H."/>
            <person name="Li Z."/>
            <person name="Wang D."/>
            <person name="Zhang A."/>
            <person name="Wang J."/>
        </authorList>
    </citation>
    <scope>NUCLEOTIDE SEQUENCE</scope>
</reference>
<accession>M8A7Z1</accession>
<name>M8A7Z1_TRIUA</name>
<keyword evidence="2" id="KW-0732">Signal</keyword>
<gene>
    <name evidence="3" type="ORF">TRIUR3_12321</name>
</gene>
<feature type="region of interest" description="Disordered" evidence="1">
    <location>
        <begin position="56"/>
        <end position="120"/>
    </location>
</feature>
<evidence type="ECO:0000256" key="1">
    <source>
        <dbReference type="SAM" id="MobiDB-lite"/>
    </source>
</evidence>
<dbReference type="EMBL" id="KD010913">
    <property type="protein sequence ID" value="EMS68136.1"/>
    <property type="molecule type" value="Genomic_DNA"/>
</dbReference>
<feature type="compositionally biased region" description="Basic and acidic residues" evidence="1">
    <location>
        <begin position="56"/>
        <end position="65"/>
    </location>
</feature>
<feature type="signal peptide" evidence="2">
    <location>
        <begin position="1"/>
        <end position="22"/>
    </location>
</feature>
<feature type="chain" id="PRO_5009706633" evidence="2">
    <location>
        <begin position="23"/>
        <end position="120"/>
    </location>
</feature>
<proteinExistence type="predicted"/>
<evidence type="ECO:0000256" key="2">
    <source>
        <dbReference type="SAM" id="SignalP"/>
    </source>
</evidence>
<organism evidence="3">
    <name type="scientific">Triticum urartu</name>
    <name type="common">Red wild einkorn</name>
    <name type="synonym">Crithodium urartu</name>
    <dbReference type="NCBI Taxonomy" id="4572"/>
    <lineage>
        <taxon>Eukaryota</taxon>
        <taxon>Viridiplantae</taxon>
        <taxon>Streptophyta</taxon>
        <taxon>Embryophyta</taxon>
        <taxon>Tracheophyta</taxon>
        <taxon>Spermatophyta</taxon>
        <taxon>Magnoliopsida</taxon>
        <taxon>Liliopsida</taxon>
        <taxon>Poales</taxon>
        <taxon>Poaceae</taxon>
        <taxon>BOP clade</taxon>
        <taxon>Pooideae</taxon>
        <taxon>Triticodae</taxon>
        <taxon>Triticeae</taxon>
        <taxon>Triticinae</taxon>
        <taxon>Triticum</taxon>
    </lineage>
</organism>
<sequence>MAIRSVCVVLALLCICLREGGAVTFTFLNRCTGTPEIGGWGDGGADADVAGLDRVRAPGDAEAGRRPSRRPGRDTWGQLLARQHGHRRHVGGDAEDDGDDPGRAARTTPPPAASIASRHY</sequence>
<dbReference type="AlphaFoldDB" id="M8A7Z1"/>
<protein>
    <submittedName>
        <fullName evidence="3">Uncharacterized protein</fullName>
    </submittedName>
</protein>